<dbReference type="Proteomes" id="UP000250235">
    <property type="component" value="Unassembled WGS sequence"/>
</dbReference>
<reference evidence="1 2" key="1">
    <citation type="journal article" date="2015" name="Proc. Natl. Acad. Sci. U.S.A.">
        <title>The resurrection genome of Boea hygrometrica: A blueprint for survival of dehydration.</title>
        <authorList>
            <person name="Xiao L."/>
            <person name="Yang G."/>
            <person name="Zhang L."/>
            <person name="Yang X."/>
            <person name="Zhao S."/>
            <person name="Ji Z."/>
            <person name="Zhou Q."/>
            <person name="Hu M."/>
            <person name="Wang Y."/>
            <person name="Chen M."/>
            <person name="Xu Y."/>
            <person name="Jin H."/>
            <person name="Xiao X."/>
            <person name="Hu G."/>
            <person name="Bao F."/>
            <person name="Hu Y."/>
            <person name="Wan P."/>
            <person name="Li L."/>
            <person name="Deng X."/>
            <person name="Kuang T."/>
            <person name="Xiang C."/>
            <person name="Zhu J.K."/>
            <person name="Oliver M.J."/>
            <person name="He Y."/>
        </authorList>
    </citation>
    <scope>NUCLEOTIDE SEQUENCE [LARGE SCALE GENOMIC DNA]</scope>
    <source>
        <strain evidence="2">cv. XS01</strain>
    </source>
</reference>
<name>A0A2Z7ABF0_9LAMI</name>
<proteinExistence type="predicted"/>
<dbReference type="AlphaFoldDB" id="A0A2Z7ABF0"/>
<evidence type="ECO:0000313" key="2">
    <source>
        <dbReference type="Proteomes" id="UP000250235"/>
    </source>
</evidence>
<keyword evidence="2" id="KW-1185">Reference proteome</keyword>
<protein>
    <submittedName>
        <fullName evidence="1">Uncharacterized protein</fullName>
    </submittedName>
</protein>
<evidence type="ECO:0000313" key="1">
    <source>
        <dbReference type="EMBL" id="KZV19040.1"/>
    </source>
</evidence>
<organism evidence="1 2">
    <name type="scientific">Dorcoceras hygrometricum</name>
    <dbReference type="NCBI Taxonomy" id="472368"/>
    <lineage>
        <taxon>Eukaryota</taxon>
        <taxon>Viridiplantae</taxon>
        <taxon>Streptophyta</taxon>
        <taxon>Embryophyta</taxon>
        <taxon>Tracheophyta</taxon>
        <taxon>Spermatophyta</taxon>
        <taxon>Magnoliopsida</taxon>
        <taxon>eudicotyledons</taxon>
        <taxon>Gunneridae</taxon>
        <taxon>Pentapetalae</taxon>
        <taxon>asterids</taxon>
        <taxon>lamiids</taxon>
        <taxon>Lamiales</taxon>
        <taxon>Gesneriaceae</taxon>
        <taxon>Didymocarpoideae</taxon>
        <taxon>Trichosporeae</taxon>
        <taxon>Loxocarpinae</taxon>
        <taxon>Dorcoceras</taxon>
    </lineage>
</organism>
<sequence>MFPLKLVRSIVFGDNNISSNPLLLSQNHRFLQNANLDDNGDDPSNTTISAHSRNRIPLMLFVPTQELVKDTYRLAKIARDIGMDLNFNPSISHVIFSWPSPSPSPPTSSQSSSSSSSSSCASTSSSSSHCWSLANDSVPLPFPSFTTASLSHLRLLANLSKGCFKLVFLKNGCGPIEKVESLSNNNWHCTSLSLIFTRTGEKIESMAGFSKALLGMGWTLFKTHNNGNASQDSLNREVYLYRKTDLNRLCIARQLASVNGDFRESCRVRELRLPMLDFRNAPLRILQYILLMTDDVFYLA</sequence>
<gene>
    <name evidence="1" type="ORF">F511_08468</name>
</gene>
<accession>A0A2Z7ABF0</accession>
<dbReference type="OrthoDB" id="1904540at2759"/>
<dbReference type="EMBL" id="KV017149">
    <property type="protein sequence ID" value="KZV19040.1"/>
    <property type="molecule type" value="Genomic_DNA"/>
</dbReference>